<name>A0A919SUZ5_9ACTN</name>
<dbReference type="AlphaFoldDB" id="A0A919SUZ5"/>
<feature type="domain" description="Flagellar assembly protein FliH/Type III secretion system HrpE" evidence="7">
    <location>
        <begin position="82"/>
        <end position="204"/>
    </location>
</feature>
<keyword evidence="4" id="KW-1005">Bacterial flagellum biogenesis</keyword>
<evidence type="ECO:0000313" key="9">
    <source>
        <dbReference type="Proteomes" id="UP000680865"/>
    </source>
</evidence>
<comment type="function">
    <text evidence="1">Needed for flagellar regrowth and assembly.</text>
</comment>
<comment type="similarity">
    <text evidence="2">Belongs to the FliH family.</text>
</comment>
<dbReference type="PANTHER" id="PTHR34982:SF1">
    <property type="entry name" value="FLAGELLAR ASSEMBLY PROTEIN FLIH"/>
    <property type="match status" value="1"/>
</dbReference>
<proteinExistence type="inferred from homology"/>
<comment type="caution">
    <text evidence="8">The sequence shown here is derived from an EMBL/GenBank/DDBJ whole genome shotgun (WGS) entry which is preliminary data.</text>
</comment>
<sequence length="215" mass="22593">MLRGSVAESATAVSFGVDLRRGVPMDSAPVERAKQEARTAGYAEGWAQGQRAAALEAEAAAERAQARENAHDQRRAAALAQSVNALGRAVTNLETQLMPTLHELQEAVLGHAFELAEAIIGRAMDDAEGRAAAALRRAMNAAPDQGDVVVSLHPDDFRSLVGTATDADYNYEGRPVHLRPEPALHPGDAVAETGTTTVDASIAAAVARAKEALRL</sequence>
<evidence type="ECO:0000256" key="5">
    <source>
        <dbReference type="ARBA" id="ARBA00022927"/>
    </source>
</evidence>
<dbReference type="InterPro" id="IPR018035">
    <property type="entry name" value="Flagellar_FliH/T3SS_HrpE"/>
</dbReference>
<dbReference type="GO" id="GO:0005829">
    <property type="term" value="C:cytosol"/>
    <property type="evidence" value="ECO:0007669"/>
    <property type="project" value="TreeGrafter"/>
</dbReference>
<dbReference type="EMBL" id="BOQP01000034">
    <property type="protein sequence ID" value="GIM78124.1"/>
    <property type="molecule type" value="Genomic_DNA"/>
</dbReference>
<accession>A0A919SUZ5</accession>
<keyword evidence="6" id="KW-1006">Bacterial flagellum protein export</keyword>
<evidence type="ECO:0000256" key="2">
    <source>
        <dbReference type="ARBA" id="ARBA00006602"/>
    </source>
</evidence>
<evidence type="ECO:0000256" key="1">
    <source>
        <dbReference type="ARBA" id="ARBA00003041"/>
    </source>
</evidence>
<dbReference type="GO" id="GO:0015031">
    <property type="term" value="P:protein transport"/>
    <property type="evidence" value="ECO:0007669"/>
    <property type="project" value="UniProtKB-KW"/>
</dbReference>
<keyword evidence="3" id="KW-0813">Transport</keyword>
<dbReference type="PANTHER" id="PTHR34982">
    <property type="entry name" value="YOP PROTEINS TRANSLOCATION PROTEIN L"/>
    <property type="match status" value="1"/>
</dbReference>
<evidence type="ECO:0000256" key="4">
    <source>
        <dbReference type="ARBA" id="ARBA00022795"/>
    </source>
</evidence>
<evidence type="ECO:0000313" key="8">
    <source>
        <dbReference type="EMBL" id="GIM78124.1"/>
    </source>
</evidence>
<keyword evidence="9" id="KW-1185">Reference proteome</keyword>
<dbReference type="GO" id="GO:0044781">
    <property type="term" value="P:bacterial-type flagellum organization"/>
    <property type="evidence" value="ECO:0007669"/>
    <property type="project" value="UniProtKB-KW"/>
</dbReference>
<protein>
    <recommendedName>
        <fullName evidence="7">Flagellar assembly protein FliH/Type III secretion system HrpE domain-containing protein</fullName>
    </recommendedName>
</protein>
<gene>
    <name evidence="8" type="ORF">Aco04nite_58820</name>
</gene>
<organism evidence="8 9">
    <name type="scientific">Winogradskya consettensis</name>
    <dbReference type="NCBI Taxonomy" id="113560"/>
    <lineage>
        <taxon>Bacteria</taxon>
        <taxon>Bacillati</taxon>
        <taxon>Actinomycetota</taxon>
        <taxon>Actinomycetes</taxon>
        <taxon>Micromonosporales</taxon>
        <taxon>Micromonosporaceae</taxon>
        <taxon>Winogradskya</taxon>
    </lineage>
</organism>
<dbReference type="InterPro" id="IPR051472">
    <property type="entry name" value="T3SS_Stator/FliH"/>
</dbReference>
<keyword evidence="5" id="KW-0653">Protein transport</keyword>
<evidence type="ECO:0000259" key="7">
    <source>
        <dbReference type="Pfam" id="PF02108"/>
    </source>
</evidence>
<reference evidence="8" key="1">
    <citation type="submission" date="2021-03" db="EMBL/GenBank/DDBJ databases">
        <title>Whole genome shotgun sequence of Actinoplanes consettensis NBRC 14913.</title>
        <authorList>
            <person name="Komaki H."/>
            <person name="Tamura T."/>
        </authorList>
    </citation>
    <scope>NUCLEOTIDE SEQUENCE</scope>
    <source>
        <strain evidence="8">NBRC 14913</strain>
    </source>
</reference>
<evidence type="ECO:0000256" key="6">
    <source>
        <dbReference type="ARBA" id="ARBA00023225"/>
    </source>
</evidence>
<dbReference type="Pfam" id="PF02108">
    <property type="entry name" value="FliH"/>
    <property type="match status" value="1"/>
</dbReference>
<evidence type="ECO:0000256" key="3">
    <source>
        <dbReference type="ARBA" id="ARBA00022448"/>
    </source>
</evidence>
<dbReference type="Proteomes" id="UP000680865">
    <property type="component" value="Unassembled WGS sequence"/>
</dbReference>